<evidence type="ECO:0000256" key="1">
    <source>
        <dbReference type="SAM" id="MobiDB-lite"/>
    </source>
</evidence>
<dbReference type="AlphaFoldDB" id="A0A0F9GTF8"/>
<protein>
    <recommendedName>
        <fullName evidence="3">Bacteriophage lambda Replication protein O N-terminal domain-containing protein</fullName>
    </recommendedName>
</protein>
<feature type="region of interest" description="Disordered" evidence="1">
    <location>
        <begin position="109"/>
        <end position="145"/>
    </location>
</feature>
<sequence>MKKNTGKAPSIQLYFKDFMAEMLEYDPDIVGAWFLVMLKIWDLNDGGSVNKTLSQFAKIMHTDQIGAKRFIDYFRDEKIADVTEDNGRITIVNRRAKRDSKLREANRLRQKRFRDNAQSNADVAPEKVNPSSSSSSSSSVSTTIKEKERSDFDEFRKLYPGKKRGLDPEFGNFKKYKNWRDILPLLKAAVQNQIAVRAKVKQGEWQASWKNLQTWINNQCWTEEGEQNSDGRDCVDCHAPYAEGHKYQIIEGVKVWRCPTCRGAA</sequence>
<reference evidence="2" key="1">
    <citation type="journal article" date="2015" name="Nature">
        <title>Complex archaea that bridge the gap between prokaryotes and eukaryotes.</title>
        <authorList>
            <person name="Spang A."/>
            <person name="Saw J.H."/>
            <person name="Jorgensen S.L."/>
            <person name="Zaremba-Niedzwiedzka K."/>
            <person name="Martijn J."/>
            <person name="Lind A.E."/>
            <person name="van Eijk R."/>
            <person name="Schleper C."/>
            <person name="Guy L."/>
            <person name="Ettema T.J."/>
        </authorList>
    </citation>
    <scope>NUCLEOTIDE SEQUENCE</scope>
</reference>
<organism evidence="2">
    <name type="scientific">marine sediment metagenome</name>
    <dbReference type="NCBI Taxonomy" id="412755"/>
    <lineage>
        <taxon>unclassified sequences</taxon>
        <taxon>metagenomes</taxon>
        <taxon>ecological metagenomes</taxon>
    </lineage>
</organism>
<feature type="compositionally biased region" description="Low complexity" evidence="1">
    <location>
        <begin position="131"/>
        <end position="141"/>
    </location>
</feature>
<dbReference type="EMBL" id="LAZR01017031">
    <property type="protein sequence ID" value="KKM02079.1"/>
    <property type="molecule type" value="Genomic_DNA"/>
</dbReference>
<evidence type="ECO:0008006" key="3">
    <source>
        <dbReference type="Google" id="ProtNLM"/>
    </source>
</evidence>
<evidence type="ECO:0000313" key="2">
    <source>
        <dbReference type="EMBL" id="KKM02079.1"/>
    </source>
</evidence>
<gene>
    <name evidence="2" type="ORF">LCGC14_1788010</name>
</gene>
<accession>A0A0F9GTF8</accession>
<comment type="caution">
    <text evidence="2">The sequence shown here is derived from an EMBL/GenBank/DDBJ whole genome shotgun (WGS) entry which is preliminary data.</text>
</comment>
<proteinExistence type="predicted"/>
<name>A0A0F9GTF8_9ZZZZ</name>